<sequence length="92" mass="10709">MIEETYFVMTFDSTHYAIKAEKVLKEEKIDIRTIPTPREITASCGLAIKFSEDLLEDVKRTVEEKKLNRSGIYKIMRNKNGRTAERINVETL</sequence>
<dbReference type="OrthoDB" id="3192849at2"/>
<evidence type="ECO:0000313" key="3">
    <source>
        <dbReference type="Proteomes" id="UP000013378"/>
    </source>
</evidence>
<reference evidence="2 3" key="1">
    <citation type="journal article" date="2015" name="Geomicrobiol. J.">
        <title>Caldisalinibacter kiritimatiensis gen. nov., sp. nov., a moderately thermohalophilic thiosulfate-reducing bacterium from a hypersaline microbial mat.</title>
        <authorList>
            <person name="Ben Hania W."/>
            <person name="Joseph M."/>
            <person name="Fiebig A."/>
            <person name="Bunk B."/>
            <person name="Klenk H.-P."/>
            <person name="Fardeau M.-L."/>
            <person name="Spring S."/>
        </authorList>
    </citation>
    <scope>NUCLEOTIDE SEQUENCE [LARGE SCALE GENOMIC DNA]</scope>
    <source>
        <strain evidence="2 3">L21-TH-D2</strain>
    </source>
</reference>
<dbReference type="eggNOG" id="ENOG5033A63">
    <property type="taxonomic scope" value="Bacteria"/>
</dbReference>
<dbReference type="PATRIC" id="fig|1304284.3.peg.1893"/>
<accession>R1ATS0</accession>
<dbReference type="Proteomes" id="UP000013378">
    <property type="component" value="Unassembled WGS sequence"/>
</dbReference>
<organism evidence="2 3">
    <name type="scientific">Caldisalinibacter kiritimatiensis</name>
    <dbReference type="NCBI Taxonomy" id="1304284"/>
    <lineage>
        <taxon>Bacteria</taxon>
        <taxon>Bacillati</taxon>
        <taxon>Bacillota</taxon>
        <taxon>Tissierellia</taxon>
        <taxon>Tissierellales</taxon>
        <taxon>Thermohalobacteraceae</taxon>
        <taxon>Caldisalinibacter</taxon>
    </lineage>
</organism>
<dbReference type="EMBL" id="ARZA01000211">
    <property type="protein sequence ID" value="EOD00037.1"/>
    <property type="molecule type" value="Genomic_DNA"/>
</dbReference>
<gene>
    <name evidence="2" type="ORF">L21TH_1926</name>
</gene>
<comment type="caution">
    <text evidence="2">The sequence shown here is derived from an EMBL/GenBank/DDBJ whole genome shotgun (WGS) entry which is preliminary data.</text>
</comment>
<name>R1ATS0_9FIRM</name>
<protein>
    <recommendedName>
        <fullName evidence="1">Putative Se/S carrier protein-like domain-containing protein</fullName>
    </recommendedName>
</protein>
<dbReference type="InterPro" id="IPR021778">
    <property type="entry name" value="Se/S_carrier-like"/>
</dbReference>
<evidence type="ECO:0000313" key="2">
    <source>
        <dbReference type="EMBL" id="EOD00037.1"/>
    </source>
</evidence>
<proteinExistence type="predicted"/>
<keyword evidence="3" id="KW-1185">Reference proteome</keyword>
<dbReference type="STRING" id="1304284.L21TH_1926"/>
<evidence type="ECO:0000259" key="1">
    <source>
        <dbReference type="Pfam" id="PF11823"/>
    </source>
</evidence>
<dbReference type="Pfam" id="PF11823">
    <property type="entry name" value="Se_S_carrier"/>
    <property type="match status" value="1"/>
</dbReference>
<dbReference type="RefSeq" id="WP_006314900.1">
    <property type="nucleotide sequence ID" value="NZ_ARZA01000211.1"/>
</dbReference>
<dbReference type="AlphaFoldDB" id="R1ATS0"/>
<feature type="domain" description="Putative Se/S carrier protein-like" evidence="1">
    <location>
        <begin position="6"/>
        <end position="74"/>
    </location>
</feature>